<dbReference type="RefSeq" id="WP_219850784.1">
    <property type="nucleotide sequence ID" value="NZ_CP059491.1"/>
</dbReference>
<organism evidence="2 3">
    <name type="scientific">Gordonia jinghuaiqii</name>
    <dbReference type="NCBI Taxonomy" id="2758710"/>
    <lineage>
        <taxon>Bacteria</taxon>
        <taxon>Bacillati</taxon>
        <taxon>Actinomycetota</taxon>
        <taxon>Actinomycetes</taxon>
        <taxon>Mycobacteriales</taxon>
        <taxon>Gordoniaceae</taxon>
        <taxon>Gordonia</taxon>
    </lineage>
</organism>
<evidence type="ECO:0000313" key="3">
    <source>
        <dbReference type="Proteomes" id="UP000515663"/>
    </source>
</evidence>
<keyword evidence="1" id="KW-1133">Transmembrane helix</keyword>
<keyword evidence="1" id="KW-0472">Membrane</keyword>
<keyword evidence="3" id="KW-1185">Reference proteome</keyword>
<evidence type="ECO:0000256" key="1">
    <source>
        <dbReference type="SAM" id="Phobius"/>
    </source>
</evidence>
<protein>
    <recommendedName>
        <fullName evidence="4">Cyclic di-GMP-binding protein</fullName>
    </recommendedName>
</protein>
<dbReference type="Gene3D" id="2.60.120.260">
    <property type="entry name" value="Galactose-binding domain-like"/>
    <property type="match status" value="1"/>
</dbReference>
<feature type="transmembrane region" description="Helical" evidence="1">
    <location>
        <begin position="18"/>
        <end position="35"/>
    </location>
</feature>
<dbReference type="KEGG" id="gji:H1R19_05485"/>
<name>A0A7D7LSX7_9ACTN</name>
<proteinExistence type="predicted"/>
<evidence type="ECO:0008006" key="4">
    <source>
        <dbReference type="Google" id="ProtNLM"/>
    </source>
</evidence>
<dbReference type="Proteomes" id="UP000515663">
    <property type="component" value="Chromosome"/>
</dbReference>
<evidence type="ECO:0000313" key="2">
    <source>
        <dbReference type="EMBL" id="QMT02603.1"/>
    </source>
</evidence>
<keyword evidence="1" id="KW-0812">Transmembrane</keyword>
<accession>A0A7D7LSX7</accession>
<dbReference type="AlphaFoldDB" id="A0A7D7LSX7"/>
<gene>
    <name evidence="2" type="ORF">H1R19_05485</name>
</gene>
<dbReference type="EMBL" id="CP059491">
    <property type="protein sequence ID" value="QMT02603.1"/>
    <property type="molecule type" value="Genomic_DNA"/>
</dbReference>
<reference evidence="3" key="1">
    <citation type="submission" date="2020-07" db="EMBL/GenBank/DDBJ databases">
        <title>novel species isolated from the respiratory tract of Marmot.</title>
        <authorList>
            <person name="Zhang G."/>
        </authorList>
    </citation>
    <scope>NUCLEOTIDE SEQUENCE [LARGE SCALE GENOMIC DNA]</scope>
    <source>
        <strain evidence="3">686</strain>
    </source>
</reference>
<sequence>MTHEDPESTRATWLPRRALLFFALVAVLVLVFVWLRPNWFIPASGGDGPTATAGTDFVQTLSTAGSGDDVVLSDDNTTSSSFTFTRPQDARVTDTRLILSGRSQAEVSRPVFLKVFIDGAMRHVERLGDGKRELDIEVAIPQRAVEDNAIDVQVRLSGASGDEQCVPDRELGALVVLDARGTRVTGDLDSPLESVRDVVTGLGQRVTLRIVPPEGDSSGELARGWIETATRVGVALTREGYEVRVVDASGDVRDGNSTILIGPVTALAGLGWEPTDGATGSILTGRLGDRSVLAVVGTSGDVTVPFRAGGADVIADAAFSTPRTQETEPRRGSVMSLAELGLDTSAVQVTRSRAWRVAYSLADLPGGRAPQSARLGFQVPPAPPGSRWLTQIQLNGQLVASRVLTAPGTTDWVDAPLPAAATQVRNQLTITVSRDRDIAGCQVREAPYSVALSPDSALVGRAEGAGFTALPAAFASGFETALPAVAARNPAQTVSALVPALAEFSGLYGSLEFVWERTPDGRPFVLLGAMPIAGIAAPVALSGDRLEAAGVDVTSMSNGLVLQTAATQSGATGLLITPVGDPADVLLPPLGREAALIVPTGGRALVVDEAGRVVPHPPERTPPP</sequence>